<protein>
    <submittedName>
        <fullName evidence="1">Uncharacterized protein</fullName>
    </submittedName>
</protein>
<name>A0A0E9QNN2_ANGAN</name>
<dbReference type="AlphaFoldDB" id="A0A0E9QNN2"/>
<reference evidence="1" key="1">
    <citation type="submission" date="2014-11" db="EMBL/GenBank/DDBJ databases">
        <authorList>
            <person name="Amaro Gonzalez C."/>
        </authorList>
    </citation>
    <scope>NUCLEOTIDE SEQUENCE</scope>
</reference>
<reference evidence="1" key="2">
    <citation type="journal article" date="2015" name="Fish Shellfish Immunol.">
        <title>Early steps in the European eel (Anguilla anguilla)-Vibrio vulnificus interaction in the gills: Role of the RtxA13 toxin.</title>
        <authorList>
            <person name="Callol A."/>
            <person name="Pajuelo D."/>
            <person name="Ebbesson L."/>
            <person name="Teles M."/>
            <person name="MacKenzie S."/>
            <person name="Amaro C."/>
        </authorList>
    </citation>
    <scope>NUCLEOTIDE SEQUENCE</scope>
</reference>
<sequence length="78" mass="8678">MLNEQSERGTKEVRRETEVCAIQALRCSNCDGSHPPERSKCFNFNKHCNNCGRINQTETEATECVSAMVAASKKDGKV</sequence>
<evidence type="ECO:0000313" key="1">
    <source>
        <dbReference type="EMBL" id="JAH17688.1"/>
    </source>
</evidence>
<organism evidence="1">
    <name type="scientific">Anguilla anguilla</name>
    <name type="common">European freshwater eel</name>
    <name type="synonym">Muraena anguilla</name>
    <dbReference type="NCBI Taxonomy" id="7936"/>
    <lineage>
        <taxon>Eukaryota</taxon>
        <taxon>Metazoa</taxon>
        <taxon>Chordata</taxon>
        <taxon>Craniata</taxon>
        <taxon>Vertebrata</taxon>
        <taxon>Euteleostomi</taxon>
        <taxon>Actinopterygii</taxon>
        <taxon>Neopterygii</taxon>
        <taxon>Teleostei</taxon>
        <taxon>Anguilliformes</taxon>
        <taxon>Anguillidae</taxon>
        <taxon>Anguilla</taxon>
    </lineage>
</organism>
<proteinExistence type="predicted"/>
<dbReference type="EMBL" id="GBXM01090889">
    <property type="protein sequence ID" value="JAH17688.1"/>
    <property type="molecule type" value="Transcribed_RNA"/>
</dbReference>
<accession>A0A0E9QNN2</accession>